<sequence>MEKERKRIVNVLGIASFLNDLGSDIIYPLWPLFVKSLNANMIALGIIDGVGDAFVSLSSGFSGYLADKIKKRKIFVWLGYLFGSLSRIGYALAHFWSILIPLKILDRAGKIRSAPRDAIIADVSDDTNRGRNFGFLRMMDNLGATCGILVALLFFNILGFRKLFLLAALPSLIGSLLIIIFVKEKGYQKNLAKKELPLKLNLKTFDKNFYLYLLSSAFFSLSYFSYSFLLLYANNFYTQKTFIPIFYLIFTATASLFSLPFGKLADKTSRKFTLSLGYFFWLFTALGFIFLKSKFLLFPIFFLYGLNKSALEPSQKTLAAELSPMEFRATGIGFFQMINGLLSLFASLIAGILWEKFNFKAPFYFVILSTLLSLIILFFVKEKRYLR</sequence>
<dbReference type="PANTHER" id="PTHR23518">
    <property type="entry name" value="C-METHYLTRANSFERASE"/>
    <property type="match status" value="1"/>
</dbReference>
<dbReference type="Gene3D" id="1.20.1250.20">
    <property type="entry name" value="MFS general substrate transporter like domains"/>
    <property type="match status" value="1"/>
</dbReference>
<dbReference type="AlphaFoldDB" id="A0A7V5Y067"/>
<dbReference type="PANTHER" id="PTHR23518:SF2">
    <property type="entry name" value="MAJOR FACILITATOR SUPERFAMILY TRANSPORTER"/>
    <property type="match status" value="1"/>
</dbReference>
<feature type="domain" description="Major facilitator superfamily (MFS) profile" evidence="5">
    <location>
        <begin position="8"/>
        <end position="385"/>
    </location>
</feature>
<feature type="transmembrane region" description="Helical" evidence="4">
    <location>
        <begin position="209"/>
        <end position="229"/>
    </location>
</feature>
<accession>A0A7V5Y067</accession>
<feature type="transmembrane region" description="Helical" evidence="4">
    <location>
        <begin position="141"/>
        <end position="158"/>
    </location>
</feature>
<dbReference type="CDD" id="cd17370">
    <property type="entry name" value="MFS_MJ1317_like"/>
    <property type="match status" value="1"/>
</dbReference>
<feature type="transmembrane region" description="Helical" evidence="4">
    <location>
        <begin position="327"/>
        <end position="349"/>
    </location>
</feature>
<feature type="transmembrane region" description="Helical" evidence="4">
    <location>
        <begin position="163"/>
        <end position="182"/>
    </location>
</feature>
<comment type="caution">
    <text evidence="6">The sequence shown here is derived from an EMBL/GenBank/DDBJ whole genome shotgun (WGS) entry which is preliminary data.</text>
</comment>
<feature type="transmembrane region" description="Helical" evidence="4">
    <location>
        <begin position="279"/>
        <end position="306"/>
    </location>
</feature>
<dbReference type="PROSITE" id="PS50850">
    <property type="entry name" value="MFS"/>
    <property type="match status" value="1"/>
</dbReference>
<dbReference type="GO" id="GO:0022857">
    <property type="term" value="F:transmembrane transporter activity"/>
    <property type="evidence" value="ECO:0007669"/>
    <property type="project" value="InterPro"/>
</dbReference>
<dbReference type="EMBL" id="DTHS01000025">
    <property type="protein sequence ID" value="HHR48810.1"/>
    <property type="molecule type" value="Genomic_DNA"/>
</dbReference>
<feature type="transmembrane region" description="Helical" evidence="4">
    <location>
        <begin position="42"/>
        <end position="65"/>
    </location>
</feature>
<feature type="transmembrane region" description="Helical" evidence="4">
    <location>
        <begin position="361"/>
        <end position="380"/>
    </location>
</feature>
<reference evidence="6" key="1">
    <citation type="journal article" date="2020" name="mSystems">
        <title>Genome- and Community-Level Interaction Insights into Carbon Utilization and Element Cycling Functions of Hydrothermarchaeota in Hydrothermal Sediment.</title>
        <authorList>
            <person name="Zhou Z."/>
            <person name="Liu Y."/>
            <person name="Xu W."/>
            <person name="Pan J."/>
            <person name="Luo Z.H."/>
            <person name="Li M."/>
        </authorList>
    </citation>
    <scope>NUCLEOTIDE SEQUENCE [LARGE SCALE GENOMIC DNA]</scope>
    <source>
        <strain evidence="6">SpSt-791</strain>
    </source>
</reference>
<dbReference type="InterPro" id="IPR036259">
    <property type="entry name" value="MFS_trans_sf"/>
</dbReference>
<feature type="transmembrane region" description="Helical" evidence="4">
    <location>
        <begin position="12"/>
        <end position="30"/>
    </location>
</feature>
<keyword evidence="1 4" id="KW-0812">Transmembrane</keyword>
<evidence type="ECO:0000256" key="1">
    <source>
        <dbReference type="ARBA" id="ARBA00022692"/>
    </source>
</evidence>
<proteinExistence type="predicted"/>
<dbReference type="Pfam" id="PF07690">
    <property type="entry name" value="MFS_1"/>
    <property type="match status" value="1"/>
</dbReference>
<organism evidence="6">
    <name type="scientific">candidate division WOR-3 bacterium</name>
    <dbReference type="NCBI Taxonomy" id="2052148"/>
    <lineage>
        <taxon>Bacteria</taxon>
        <taxon>Bacteria division WOR-3</taxon>
    </lineage>
</organism>
<evidence type="ECO:0000256" key="2">
    <source>
        <dbReference type="ARBA" id="ARBA00022989"/>
    </source>
</evidence>
<feature type="transmembrane region" description="Helical" evidence="4">
    <location>
        <begin position="77"/>
        <end position="99"/>
    </location>
</feature>
<dbReference type="SUPFAM" id="SSF103473">
    <property type="entry name" value="MFS general substrate transporter"/>
    <property type="match status" value="1"/>
</dbReference>
<dbReference type="InterPro" id="IPR020846">
    <property type="entry name" value="MFS_dom"/>
</dbReference>
<feature type="transmembrane region" description="Helical" evidence="4">
    <location>
        <begin position="241"/>
        <end position="259"/>
    </location>
</feature>
<evidence type="ECO:0000259" key="5">
    <source>
        <dbReference type="PROSITE" id="PS50850"/>
    </source>
</evidence>
<protein>
    <submittedName>
        <fullName evidence="6">MFS transporter</fullName>
    </submittedName>
</protein>
<evidence type="ECO:0000313" key="6">
    <source>
        <dbReference type="EMBL" id="HHR48810.1"/>
    </source>
</evidence>
<keyword evidence="2 4" id="KW-1133">Transmembrane helix</keyword>
<name>A0A7V5Y067_UNCW3</name>
<keyword evidence="3 4" id="KW-0472">Membrane</keyword>
<gene>
    <name evidence="6" type="ORF">ENV79_04110</name>
</gene>
<dbReference type="InterPro" id="IPR011701">
    <property type="entry name" value="MFS"/>
</dbReference>
<evidence type="ECO:0000256" key="4">
    <source>
        <dbReference type="SAM" id="Phobius"/>
    </source>
</evidence>
<dbReference type="Gene3D" id="1.20.1720.10">
    <property type="entry name" value="Multidrug resistance protein D"/>
    <property type="match status" value="1"/>
</dbReference>
<evidence type="ECO:0000256" key="3">
    <source>
        <dbReference type="ARBA" id="ARBA00023136"/>
    </source>
</evidence>